<accession>A0A8A1LI07</accession>
<dbReference type="EMBL" id="CP069103">
    <property type="protein sequence ID" value="QSS52555.1"/>
    <property type="molecule type" value="Genomic_DNA"/>
</dbReference>
<organism evidence="1 2">
    <name type="scientific">Ajellomyces capsulatus (strain H88)</name>
    <name type="common">Darling's disease fungus</name>
    <name type="synonym">Histoplasma capsulatum</name>
    <dbReference type="NCBI Taxonomy" id="544711"/>
    <lineage>
        <taxon>Eukaryota</taxon>
        <taxon>Fungi</taxon>
        <taxon>Dikarya</taxon>
        <taxon>Ascomycota</taxon>
        <taxon>Pezizomycotina</taxon>
        <taxon>Eurotiomycetes</taxon>
        <taxon>Eurotiomycetidae</taxon>
        <taxon>Onygenales</taxon>
        <taxon>Ajellomycetaceae</taxon>
        <taxon>Histoplasma</taxon>
    </lineage>
</organism>
<dbReference type="AlphaFoldDB" id="A0A8A1LI07"/>
<reference evidence="1" key="1">
    <citation type="submission" date="2021-01" db="EMBL/GenBank/DDBJ databases">
        <title>Chromosome-level genome assembly of a human fungal pathogen reveals clustering of transcriptionally co-regulated genes.</title>
        <authorList>
            <person name="Voorhies M."/>
            <person name="Cohen S."/>
            <person name="Shea T.P."/>
            <person name="Petrus S."/>
            <person name="Munoz J.F."/>
            <person name="Poplawski S."/>
            <person name="Goldman W.E."/>
            <person name="Michael T."/>
            <person name="Cuomo C.A."/>
            <person name="Sil A."/>
            <person name="Beyhan S."/>
        </authorList>
    </citation>
    <scope>NUCLEOTIDE SEQUENCE</scope>
    <source>
        <strain evidence="1">H88</strain>
    </source>
</reference>
<proteinExistence type="predicted"/>
<name>A0A8A1LI07_AJEC8</name>
<dbReference type="Proteomes" id="UP000663419">
    <property type="component" value="Chromosome 2"/>
</dbReference>
<protein>
    <submittedName>
        <fullName evidence="1">Uncharacterized protein</fullName>
    </submittedName>
</protein>
<evidence type="ECO:0000313" key="1">
    <source>
        <dbReference type="EMBL" id="QSS52555.1"/>
    </source>
</evidence>
<sequence>MNLQAPFSSSGLPFSSWSFSLLNSGPKHCDWLLNPRILNPIRYDGAPTGYIQLNIQPPRYIYYSCPGTCVLPWTGL</sequence>
<dbReference type="VEuPathDB" id="FungiDB:I7I53_08238"/>
<gene>
    <name evidence="1" type="ORF">I7I53_08238</name>
</gene>
<evidence type="ECO:0000313" key="2">
    <source>
        <dbReference type="Proteomes" id="UP000663419"/>
    </source>
</evidence>